<keyword evidence="3" id="KW-1185">Reference proteome</keyword>
<evidence type="ECO:0000256" key="1">
    <source>
        <dbReference type="SAM" id="Phobius"/>
    </source>
</evidence>
<feature type="transmembrane region" description="Helical" evidence="1">
    <location>
        <begin position="245"/>
        <end position="266"/>
    </location>
</feature>
<name>A0A1M7RLU5_9ACTN</name>
<feature type="transmembrane region" description="Helical" evidence="1">
    <location>
        <begin position="278"/>
        <end position="301"/>
    </location>
</feature>
<keyword evidence="1" id="KW-1133">Transmembrane helix</keyword>
<feature type="transmembrane region" description="Helical" evidence="1">
    <location>
        <begin position="218"/>
        <end position="239"/>
    </location>
</feature>
<sequence length="348" mass="36434">MPPTVAIVGSAATDRPYRTPLRQPELAVTAAEELGREFAKQGCRIVVFSGSDDFIEGAVVRGYLTSGRASARSIEVHAPLRQEGAPFPEARDRPEIFDPRPDSGSDWEVGFYRAILAADALLLIGGGRTTFNAGVIGLSREVPVVPVAAFGGEAERVWERHRAAPNDATDEDLARAAADWGPESAAQLVESLVSRHDRRVEAARAAERTGAASARLRAYGLVFALVMLAGALACIPLSTSADAPAWRAAAVLVAGPVMIGICGAIIRNAFDDGTGWLWAAVRGAAAGAVTFLLFVAAQTAANPDVLSAESAKNLVYVVLAIGFTAGLGSDAVYAKLRQTDVTPTTSLQ</sequence>
<protein>
    <submittedName>
        <fullName evidence="2">Uncharacterized protein</fullName>
    </submittedName>
</protein>
<dbReference type="AlphaFoldDB" id="A0A1M7RLU5"/>
<organism evidence="2 3">
    <name type="scientific">Cryptosporangium aurantiacum</name>
    <dbReference type="NCBI Taxonomy" id="134849"/>
    <lineage>
        <taxon>Bacteria</taxon>
        <taxon>Bacillati</taxon>
        <taxon>Actinomycetota</taxon>
        <taxon>Actinomycetes</taxon>
        <taxon>Cryptosporangiales</taxon>
        <taxon>Cryptosporangiaceae</taxon>
        <taxon>Cryptosporangium</taxon>
    </lineage>
</organism>
<gene>
    <name evidence="2" type="ORF">SAMN05443668_12028</name>
</gene>
<reference evidence="2 3" key="1">
    <citation type="submission" date="2016-11" db="EMBL/GenBank/DDBJ databases">
        <authorList>
            <person name="Jaros S."/>
            <person name="Januszkiewicz K."/>
            <person name="Wedrychowicz H."/>
        </authorList>
    </citation>
    <scope>NUCLEOTIDE SEQUENCE [LARGE SCALE GENOMIC DNA]</scope>
    <source>
        <strain evidence="2 3">DSM 46144</strain>
    </source>
</reference>
<keyword evidence="1" id="KW-0812">Transmembrane</keyword>
<dbReference type="Gene3D" id="3.40.50.450">
    <property type="match status" value="1"/>
</dbReference>
<evidence type="ECO:0000313" key="3">
    <source>
        <dbReference type="Proteomes" id="UP000184440"/>
    </source>
</evidence>
<evidence type="ECO:0000313" key="2">
    <source>
        <dbReference type="EMBL" id="SHN47072.1"/>
    </source>
</evidence>
<feature type="transmembrane region" description="Helical" evidence="1">
    <location>
        <begin position="313"/>
        <end position="333"/>
    </location>
</feature>
<keyword evidence="1" id="KW-0472">Membrane</keyword>
<dbReference type="Proteomes" id="UP000184440">
    <property type="component" value="Unassembled WGS sequence"/>
</dbReference>
<accession>A0A1M7RLU5</accession>
<proteinExistence type="predicted"/>
<dbReference type="EMBL" id="FRCS01000020">
    <property type="protein sequence ID" value="SHN47072.1"/>
    <property type="molecule type" value="Genomic_DNA"/>
</dbReference>